<dbReference type="PANTHER" id="PTHR47130">
    <property type="entry name" value="SI:DKEY-19B23.11-RELATED"/>
    <property type="match status" value="1"/>
</dbReference>
<dbReference type="AlphaFoldDB" id="A0A8C6TG18"/>
<dbReference type="PANTHER" id="PTHR47130:SF6">
    <property type="entry name" value="EGG ENVELOPE GLYCOPROTEIN-LIKE PRECURSOR"/>
    <property type="match status" value="1"/>
</dbReference>
<accession>A0A8C6TG18</accession>
<evidence type="ECO:0000259" key="2">
    <source>
        <dbReference type="Pfam" id="PF23344"/>
    </source>
</evidence>
<evidence type="ECO:0000256" key="1">
    <source>
        <dbReference type="SAM" id="SignalP"/>
    </source>
</evidence>
<organism evidence="4 5">
    <name type="scientific">Neogobius melanostomus</name>
    <name type="common">round goby</name>
    <dbReference type="NCBI Taxonomy" id="47308"/>
    <lineage>
        <taxon>Eukaryota</taxon>
        <taxon>Metazoa</taxon>
        <taxon>Chordata</taxon>
        <taxon>Craniata</taxon>
        <taxon>Vertebrata</taxon>
        <taxon>Euteleostomi</taxon>
        <taxon>Actinopterygii</taxon>
        <taxon>Neopterygii</taxon>
        <taxon>Teleostei</taxon>
        <taxon>Neoteleostei</taxon>
        <taxon>Acanthomorphata</taxon>
        <taxon>Gobiaria</taxon>
        <taxon>Gobiiformes</taxon>
        <taxon>Gobioidei</taxon>
        <taxon>Gobiidae</taxon>
        <taxon>Benthophilinae</taxon>
        <taxon>Neogobiini</taxon>
        <taxon>Neogobius</taxon>
    </lineage>
</organism>
<keyword evidence="1" id="KW-0732">Signal</keyword>
<dbReference type="Proteomes" id="UP000694523">
    <property type="component" value="Unplaced"/>
</dbReference>
<dbReference type="Pfam" id="PF23344">
    <property type="entry name" value="ZP-N"/>
    <property type="match status" value="1"/>
</dbReference>
<feature type="domain" description="ZP-N" evidence="2">
    <location>
        <begin position="597"/>
        <end position="685"/>
    </location>
</feature>
<feature type="signal peptide" evidence="1">
    <location>
        <begin position="1"/>
        <end position="22"/>
    </location>
</feature>
<evidence type="ECO:0000259" key="3">
    <source>
        <dbReference type="Pfam" id="PF26562"/>
    </source>
</evidence>
<protein>
    <recommendedName>
        <fullName evidence="6">ZP domain-containing protein</fullName>
    </recommendedName>
</protein>
<feature type="domain" description="ZP-domain containing protein Ig-like" evidence="3">
    <location>
        <begin position="373"/>
        <end position="485"/>
    </location>
</feature>
<dbReference type="Pfam" id="PF26562">
    <property type="entry name" value="Ig-like"/>
    <property type="match status" value="1"/>
</dbReference>
<reference evidence="4" key="1">
    <citation type="submission" date="2025-05" db="UniProtKB">
        <authorList>
            <consortium name="Ensembl"/>
        </authorList>
    </citation>
    <scope>IDENTIFICATION</scope>
</reference>
<dbReference type="Gene3D" id="2.60.40.3210">
    <property type="entry name" value="Zona pellucida, ZP-N domain"/>
    <property type="match status" value="1"/>
</dbReference>
<feature type="chain" id="PRO_5044681682" description="ZP domain-containing protein" evidence="1">
    <location>
        <begin position="23"/>
        <end position="768"/>
    </location>
</feature>
<dbReference type="Ensembl" id="ENSNMLT00000022977.1">
    <property type="protein sequence ID" value="ENSNMLP00000020477.1"/>
    <property type="gene ID" value="ENSNMLG00000013363.1"/>
</dbReference>
<evidence type="ECO:0008006" key="6">
    <source>
        <dbReference type="Google" id="ProtNLM"/>
    </source>
</evidence>
<proteinExistence type="predicted"/>
<evidence type="ECO:0000313" key="4">
    <source>
        <dbReference type="Ensembl" id="ENSNMLP00000020477.1"/>
    </source>
</evidence>
<dbReference type="InterPro" id="IPR058876">
    <property type="entry name" value="Ig-like_ZP"/>
</dbReference>
<sequence length="768" mass="86340">MAFLSYFSLVSTLMCYATVTSAPTPRGVSLICHERYFMISVDQLFIGKNLRFEAVDENGVYPITAEYAVKCGYSIRVLHVKNNVQLRASYFSCHTDEVDDGFRFGFNLIVHPRGKEISVTHALNRTCSPSLPWSLREVTCEVNYMEVSVRSEVTCPPSTKKNDWDNLKLAHSPSSADWQVTFQKDGDQLPSTSLKEARSQGYVFDLTGGRLVFRTPYGRPHSFISVMDGVPVEVVHATLFSRQSWLVLLVDLVAACSVYEPSYEDEGYMSWETPELLYPGFLTTNYSFGLCGKLLQPNEAREKGYLMEKYNGTVEISIPYDAVGGYRKSVVAGGLFEFFTYDFYAEQISVDEDKIETRIRTQRTMRTPLLKQTLLDKNQTVLEEQRFTIYLGNIPQDVQLISVELNGLHFKAPFQNDSTIMMVKVVHTNHTRGYTLTVPFHNSLVIQQKFSKEDIHFKLDINYALMVTPENQLYNHSASYVAILPDLSAPQFEASCSKSGIRFKLDYKPSDYKWDITVDSEPLTAELAAKQGLIMSKNSQMLQLDAPLHSNGYKKMNFSLQGFFGTFEIHAQDQENPEVQSSTVKTCQFFTNEFIECTTRMTMTAIVNLSLAAASGGVPSKMTLLQQTCGPIEADATRALFSFPMNDCGSTVKLGVGTVTYENEILYSNKAVGDSDRVFLHCTYPVTSLHRLFSVMSFESDTPGVGRIIHTAQTALQEPQSTTKSAVSQQRQNLDSSARYIKVGFTAPKRLHGKRLAGIKVHTARKVF</sequence>
<name>A0A8C6TG18_9GOBI</name>
<dbReference type="InterPro" id="IPR055356">
    <property type="entry name" value="ZP-N"/>
</dbReference>
<dbReference type="Ensembl" id="ENSNMLT00000022978.1">
    <property type="protein sequence ID" value="ENSNMLP00000020478.1"/>
    <property type="gene ID" value="ENSNMLG00000013363.1"/>
</dbReference>
<evidence type="ECO:0000313" key="5">
    <source>
        <dbReference type="Proteomes" id="UP000694523"/>
    </source>
</evidence>
<keyword evidence="5" id="KW-1185">Reference proteome</keyword>